<gene>
    <name evidence="3" type="ORF">GCM10007989_01250</name>
</gene>
<evidence type="ECO:0000313" key="4">
    <source>
        <dbReference type="Proteomes" id="UP000646579"/>
    </source>
</evidence>
<organism evidence="3 4">
    <name type="scientific">Devosia pacifica</name>
    <dbReference type="NCBI Taxonomy" id="1335967"/>
    <lineage>
        <taxon>Bacteria</taxon>
        <taxon>Pseudomonadati</taxon>
        <taxon>Pseudomonadota</taxon>
        <taxon>Alphaproteobacteria</taxon>
        <taxon>Hyphomicrobiales</taxon>
        <taxon>Devosiaceae</taxon>
        <taxon>Devosia</taxon>
    </lineage>
</organism>
<dbReference type="PANTHER" id="PTHR10458:SF22">
    <property type="entry name" value="PEPTIDE DEFORMYLASE"/>
    <property type="match status" value="1"/>
</dbReference>
<evidence type="ECO:0000256" key="2">
    <source>
        <dbReference type="HAMAP-Rule" id="MF_00163"/>
    </source>
</evidence>
<dbReference type="SUPFAM" id="SSF56420">
    <property type="entry name" value="Peptide deformylase"/>
    <property type="match status" value="1"/>
</dbReference>
<proteinExistence type="inferred from homology"/>
<dbReference type="GO" id="GO:0042586">
    <property type="term" value="F:peptide deformylase activity"/>
    <property type="evidence" value="ECO:0007669"/>
    <property type="project" value="InterPro"/>
</dbReference>
<keyword evidence="4" id="KW-1185">Reference proteome</keyword>
<dbReference type="HAMAP" id="MF_00163">
    <property type="entry name" value="Pep_deformylase"/>
    <property type="match status" value="1"/>
</dbReference>
<accession>A0A918RRY6</accession>
<evidence type="ECO:0000313" key="3">
    <source>
        <dbReference type="EMBL" id="GHA10763.1"/>
    </source>
</evidence>
<dbReference type="AlphaFoldDB" id="A0A918RRY6"/>
<dbReference type="EMBL" id="BMZE01000001">
    <property type="protein sequence ID" value="GHA10763.1"/>
    <property type="molecule type" value="Genomic_DNA"/>
</dbReference>
<dbReference type="Gene3D" id="3.90.45.10">
    <property type="entry name" value="Peptide deformylase"/>
    <property type="match status" value="1"/>
</dbReference>
<reference evidence="3" key="2">
    <citation type="submission" date="2020-09" db="EMBL/GenBank/DDBJ databases">
        <authorList>
            <person name="Sun Q."/>
            <person name="Kim S."/>
        </authorList>
    </citation>
    <scope>NUCLEOTIDE SEQUENCE</scope>
    <source>
        <strain evidence="3">KCTC 32437</strain>
    </source>
</reference>
<feature type="active site" evidence="2">
    <location>
        <position position="134"/>
    </location>
</feature>
<protein>
    <recommendedName>
        <fullName evidence="2">Peptide deformylase-like</fullName>
    </recommendedName>
    <alternativeName>
        <fullName evidence="2">Polypeptide deformylase-like</fullName>
    </alternativeName>
</protein>
<dbReference type="PIRSF" id="PIRSF004749">
    <property type="entry name" value="Pep_def"/>
    <property type="match status" value="1"/>
</dbReference>
<dbReference type="InterPro" id="IPR023635">
    <property type="entry name" value="Peptide_deformylase"/>
</dbReference>
<reference evidence="3" key="1">
    <citation type="journal article" date="2014" name="Int. J. Syst. Evol. Microbiol.">
        <title>Complete genome sequence of Corynebacterium casei LMG S-19264T (=DSM 44701T), isolated from a smear-ripened cheese.</title>
        <authorList>
            <consortium name="US DOE Joint Genome Institute (JGI-PGF)"/>
            <person name="Walter F."/>
            <person name="Albersmeier A."/>
            <person name="Kalinowski J."/>
            <person name="Ruckert C."/>
        </authorList>
    </citation>
    <scope>NUCLEOTIDE SEQUENCE</scope>
    <source>
        <strain evidence="3">KCTC 32437</strain>
    </source>
</reference>
<evidence type="ECO:0000256" key="1">
    <source>
        <dbReference type="ARBA" id="ARBA00010759"/>
    </source>
</evidence>
<dbReference type="CDD" id="cd00487">
    <property type="entry name" value="Pep_deformylase"/>
    <property type="match status" value="1"/>
</dbReference>
<dbReference type="Proteomes" id="UP000646579">
    <property type="component" value="Unassembled WGS sequence"/>
</dbReference>
<dbReference type="Pfam" id="PF01327">
    <property type="entry name" value="Pep_deformylase"/>
    <property type="match status" value="1"/>
</dbReference>
<dbReference type="RefSeq" id="WP_189422451.1">
    <property type="nucleotide sequence ID" value="NZ_BMZE01000001.1"/>
</dbReference>
<sequence>MAGFIAYPDPIFRQKAVPRPPDESLRQVGQRLLAAASEVKAYGLAAAHIGVCEPVIVMTFSSDPEKRDYQILYNPRVTMVSGEAVAAPEGSVSLPGLEAEINRHPVAEVEYDDETGGRHTDTLQDFVARVAQHEIDQVNGIFFLDKLSRLKRDRLLKRHGIRR</sequence>
<comment type="similarity">
    <text evidence="1 2">Belongs to the polypeptide deformylase family.</text>
</comment>
<comment type="caution">
    <text evidence="2">Lacks conserved residue(s) required for the propagation of feature annotation.</text>
</comment>
<dbReference type="PANTHER" id="PTHR10458">
    <property type="entry name" value="PEPTIDE DEFORMYLASE"/>
    <property type="match status" value="1"/>
</dbReference>
<name>A0A918RRY6_9HYPH</name>
<comment type="caution">
    <text evidence="3">The sequence shown here is derived from an EMBL/GenBank/DDBJ whole genome shotgun (WGS) entry which is preliminary data.</text>
</comment>
<dbReference type="PRINTS" id="PR01576">
    <property type="entry name" value="PDEFORMYLASE"/>
</dbReference>
<dbReference type="InterPro" id="IPR036821">
    <property type="entry name" value="Peptide_deformylase_sf"/>
</dbReference>